<protein>
    <submittedName>
        <fullName evidence="2">Uncharacterized protein</fullName>
    </submittedName>
</protein>
<feature type="transmembrane region" description="Helical" evidence="1">
    <location>
        <begin position="7"/>
        <end position="28"/>
    </location>
</feature>
<dbReference type="Proteomes" id="UP001153269">
    <property type="component" value="Unassembled WGS sequence"/>
</dbReference>
<evidence type="ECO:0000313" key="3">
    <source>
        <dbReference type="Proteomes" id="UP001153269"/>
    </source>
</evidence>
<reference evidence="2" key="1">
    <citation type="submission" date="2020-03" db="EMBL/GenBank/DDBJ databases">
        <authorList>
            <person name="Weist P."/>
        </authorList>
    </citation>
    <scope>NUCLEOTIDE SEQUENCE</scope>
</reference>
<evidence type="ECO:0000256" key="1">
    <source>
        <dbReference type="SAM" id="Phobius"/>
    </source>
</evidence>
<organism evidence="2 3">
    <name type="scientific">Pleuronectes platessa</name>
    <name type="common">European plaice</name>
    <dbReference type="NCBI Taxonomy" id="8262"/>
    <lineage>
        <taxon>Eukaryota</taxon>
        <taxon>Metazoa</taxon>
        <taxon>Chordata</taxon>
        <taxon>Craniata</taxon>
        <taxon>Vertebrata</taxon>
        <taxon>Euteleostomi</taxon>
        <taxon>Actinopterygii</taxon>
        <taxon>Neopterygii</taxon>
        <taxon>Teleostei</taxon>
        <taxon>Neoteleostei</taxon>
        <taxon>Acanthomorphata</taxon>
        <taxon>Carangaria</taxon>
        <taxon>Pleuronectiformes</taxon>
        <taxon>Pleuronectoidei</taxon>
        <taxon>Pleuronectidae</taxon>
        <taxon>Pleuronectes</taxon>
    </lineage>
</organism>
<evidence type="ECO:0000313" key="2">
    <source>
        <dbReference type="EMBL" id="CAB1458407.1"/>
    </source>
</evidence>
<comment type="caution">
    <text evidence="2">The sequence shown here is derived from an EMBL/GenBank/DDBJ whole genome shotgun (WGS) entry which is preliminary data.</text>
</comment>
<name>A0A9N7VSD9_PLEPL</name>
<sequence length="122" mass="13980">MVRIAKALGLVILCVAVLILSLISYVSLRKDSLFASSKYYMGGPRIMFHAGFRSQFALNFLDPSFIPLTSALNEELQGKSSKWKFNKTAFSHLRQEIFIFLLYYLFSRVVFALSKLDKQPLF</sequence>
<keyword evidence="1" id="KW-0472">Membrane</keyword>
<keyword evidence="3" id="KW-1185">Reference proteome</keyword>
<proteinExistence type="predicted"/>
<dbReference type="EMBL" id="CADEAL010004386">
    <property type="protein sequence ID" value="CAB1458407.1"/>
    <property type="molecule type" value="Genomic_DNA"/>
</dbReference>
<dbReference type="AlphaFoldDB" id="A0A9N7VSD9"/>
<accession>A0A9N7VSD9</accession>
<gene>
    <name evidence="2" type="ORF">PLEPLA_LOCUS46237</name>
</gene>
<keyword evidence="1" id="KW-1133">Transmembrane helix</keyword>
<keyword evidence="1" id="KW-0812">Transmembrane</keyword>
<feature type="transmembrane region" description="Helical" evidence="1">
    <location>
        <begin position="97"/>
        <end position="116"/>
    </location>
</feature>